<dbReference type="Pfam" id="PF25581">
    <property type="entry name" value="AsqO_C"/>
    <property type="match status" value="1"/>
</dbReference>
<proteinExistence type="predicted"/>
<evidence type="ECO:0000256" key="1">
    <source>
        <dbReference type="SAM" id="SignalP"/>
    </source>
</evidence>
<evidence type="ECO:0000259" key="2">
    <source>
        <dbReference type="Pfam" id="PF24137"/>
    </source>
</evidence>
<dbReference type="EMBL" id="CAJVRL010000109">
    <property type="protein sequence ID" value="CAG8961453.1"/>
    <property type="molecule type" value="Genomic_DNA"/>
</dbReference>
<feature type="signal peptide" evidence="1">
    <location>
        <begin position="1"/>
        <end position="15"/>
    </location>
</feature>
<organism evidence="4 5">
    <name type="scientific">Hymenoscyphus fraxineus</name>
    <dbReference type="NCBI Taxonomy" id="746836"/>
    <lineage>
        <taxon>Eukaryota</taxon>
        <taxon>Fungi</taxon>
        <taxon>Dikarya</taxon>
        <taxon>Ascomycota</taxon>
        <taxon>Pezizomycotina</taxon>
        <taxon>Leotiomycetes</taxon>
        <taxon>Helotiales</taxon>
        <taxon>Helotiaceae</taxon>
        <taxon>Hymenoscyphus</taxon>
    </lineage>
</organism>
<name>A0A9N9LBH5_9HELO</name>
<protein>
    <recommendedName>
        <fullName evidence="6">Hydroxyneurosporene synthase</fullName>
    </recommendedName>
</protein>
<feature type="domain" description="AsqO/PenF-like C-terminal" evidence="3">
    <location>
        <begin position="241"/>
        <end position="369"/>
    </location>
</feature>
<evidence type="ECO:0008006" key="6">
    <source>
        <dbReference type="Google" id="ProtNLM"/>
    </source>
</evidence>
<dbReference type="InterPro" id="IPR056402">
    <property type="entry name" value="DA_N"/>
</dbReference>
<evidence type="ECO:0000313" key="5">
    <source>
        <dbReference type="Proteomes" id="UP000696280"/>
    </source>
</evidence>
<keyword evidence="1" id="KW-0732">Signal</keyword>
<comment type="caution">
    <text evidence="4">The sequence shown here is derived from an EMBL/GenBank/DDBJ whole genome shotgun (WGS) entry which is preliminary data.</text>
</comment>
<dbReference type="Proteomes" id="UP000696280">
    <property type="component" value="Unassembled WGS sequence"/>
</dbReference>
<gene>
    <name evidence="4" type="ORF">HYFRA_00013905</name>
</gene>
<dbReference type="OrthoDB" id="5344254at2759"/>
<accession>A0A9N9LBH5</accession>
<sequence length="372" mass="40469">MRLLSFLLSAIAVSAQSTGFLPTPRDFWPYTNKTIPAQLATENIEANFVSTKFGIDAPQLSAVNSTSFEWWYFDAISDDSLSSVTVIFFTSTETAFPLVSSPNITTSIVLNYMFPNGTSGYHELYAEEAVVETVGSGSSGNWVGTGISWKGSPDLSSYNLTIDNSTIGIKGTINLITQSPAHYPCSPDEADQTMIVAPHIGWSNAVPDADATVDWDINGSKLVFNGTGYHDKNWGDRPFNSSIKSWYWGRGRIGPYKIVWIDGVPVEGEEFFSAFASRDGLIMGTTCSFTTLVVRPLESLYPPTLETSEPKGFSIVMDLGDEGILAANITAIRTLVDASPMYSRWGGRLAGAMNKGDEELGGHGVYEQFIFV</sequence>
<keyword evidence="5" id="KW-1185">Reference proteome</keyword>
<dbReference type="Pfam" id="PF24137">
    <property type="entry name" value="DA_N"/>
    <property type="match status" value="1"/>
</dbReference>
<evidence type="ECO:0000313" key="4">
    <source>
        <dbReference type="EMBL" id="CAG8961453.1"/>
    </source>
</evidence>
<feature type="domain" description="Diels-Alderase N-terminal" evidence="2">
    <location>
        <begin position="35"/>
        <end position="234"/>
    </location>
</feature>
<reference evidence="4" key="1">
    <citation type="submission" date="2021-07" db="EMBL/GenBank/DDBJ databases">
        <authorList>
            <person name="Durling M."/>
        </authorList>
    </citation>
    <scope>NUCLEOTIDE SEQUENCE</scope>
</reference>
<feature type="chain" id="PRO_5040293950" description="Hydroxyneurosporene synthase" evidence="1">
    <location>
        <begin position="16"/>
        <end position="372"/>
    </location>
</feature>
<dbReference type="AlphaFoldDB" id="A0A9N9LBH5"/>
<evidence type="ECO:0000259" key="3">
    <source>
        <dbReference type="Pfam" id="PF25581"/>
    </source>
</evidence>
<dbReference type="SUPFAM" id="SSF159245">
    <property type="entry name" value="AttH-like"/>
    <property type="match status" value="1"/>
</dbReference>
<dbReference type="InterPro" id="IPR057722">
    <property type="entry name" value="AsqO/PenF-like_C"/>
</dbReference>